<evidence type="ECO:0000256" key="9">
    <source>
        <dbReference type="ARBA" id="ARBA00023017"/>
    </source>
</evidence>
<reference evidence="16" key="2">
    <citation type="submission" date="2015-06" db="UniProtKB">
        <authorList>
            <consortium name="EnsemblProtists"/>
        </authorList>
    </citation>
    <scope>IDENTIFICATION</scope>
    <source>
        <strain evidence="16">Pr102</strain>
    </source>
</reference>
<dbReference type="GO" id="GO:0005524">
    <property type="term" value="F:ATP binding"/>
    <property type="evidence" value="ECO:0007669"/>
    <property type="project" value="UniProtKB-KW"/>
</dbReference>
<dbReference type="PANTHER" id="PTHR45703:SF36">
    <property type="entry name" value="DYNEIN HEAVY CHAIN, CYTOPLASMIC"/>
    <property type="match status" value="1"/>
</dbReference>
<proteinExistence type="inferred from homology"/>
<keyword evidence="10" id="KW-0175">Coiled coil</keyword>
<evidence type="ECO:0000256" key="13">
    <source>
        <dbReference type="ARBA" id="ARBA00023273"/>
    </source>
</evidence>
<dbReference type="InterPro" id="IPR013602">
    <property type="entry name" value="Dynein_heavy_linker"/>
</dbReference>
<keyword evidence="4" id="KW-0963">Cytoplasm</keyword>
<dbReference type="Pfam" id="PF08393">
    <property type="entry name" value="DHC_N2"/>
    <property type="match status" value="1"/>
</dbReference>
<feature type="compositionally biased region" description="Polar residues" evidence="14">
    <location>
        <begin position="100"/>
        <end position="112"/>
    </location>
</feature>
<comment type="similarity">
    <text evidence="3">Belongs to the dynein heavy chain family.</text>
</comment>
<evidence type="ECO:0000256" key="8">
    <source>
        <dbReference type="ARBA" id="ARBA00022840"/>
    </source>
</evidence>
<dbReference type="GO" id="GO:0007018">
    <property type="term" value="P:microtubule-based movement"/>
    <property type="evidence" value="ECO:0007669"/>
    <property type="project" value="InterPro"/>
</dbReference>
<dbReference type="InterPro" id="IPR042228">
    <property type="entry name" value="Dynein_linker_3"/>
</dbReference>
<dbReference type="FunFam" id="1.20.140.100:FF:000004">
    <property type="entry name" value="Dynein axonemal heavy chain 6"/>
    <property type="match status" value="1"/>
</dbReference>
<dbReference type="VEuPathDB" id="FungiDB:KRP23_3374"/>
<dbReference type="EMBL" id="DS566015">
    <property type="status" value="NOT_ANNOTATED_CDS"/>
    <property type="molecule type" value="Genomic_DNA"/>
</dbReference>
<dbReference type="EnsemblProtists" id="Phyra76441">
    <property type="protein sequence ID" value="Phyra76441"/>
    <property type="gene ID" value="Phyra76441"/>
</dbReference>
<evidence type="ECO:0000256" key="12">
    <source>
        <dbReference type="ARBA" id="ARBA00023212"/>
    </source>
</evidence>
<evidence type="ECO:0000256" key="7">
    <source>
        <dbReference type="ARBA" id="ARBA00022741"/>
    </source>
</evidence>
<dbReference type="Gene3D" id="1.20.58.1120">
    <property type="match status" value="1"/>
</dbReference>
<evidence type="ECO:0000313" key="17">
    <source>
        <dbReference type="Proteomes" id="UP000005238"/>
    </source>
</evidence>
<evidence type="ECO:0000256" key="6">
    <source>
        <dbReference type="ARBA" id="ARBA00022737"/>
    </source>
</evidence>
<keyword evidence="5" id="KW-0493">Microtubule</keyword>
<evidence type="ECO:0000256" key="5">
    <source>
        <dbReference type="ARBA" id="ARBA00022701"/>
    </source>
</evidence>
<keyword evidence="11" id="KW-0505">Motor protein</keyword>
<organism evidence="16 17">
    <name type="scientific">Phytophthora ramorum</name>
    <name type="common">Sudden oak death agent</name>
    <dbReference type="NCBI Taxonomy" id="164328"/>
    <lineage>
        <taxon>Eukaryota</taxon>
        <taxon>Sar</taxon>
        <taxon>Stramenopiles</taxon>
        <taxon>Oomycota</taxon>
        <taxon>Peronosporomycetes</taxon>
        <taxon>Peronosporales</taxon>
        <taxon>Peronosporaceae</taxon>
        <taxon>Phytophthora</taxon>
    </lineage>
</organism>
<keyword evidence="13" id="KW-0966">Cell projection</keyword>
<protein>
    <recommendedName>
        <fullName evidence="15">Dynein heavy chain linker domain-containing protein</fullName>
    </recommendedName>
</protein>
<keyword evidence="17" id="KW-1185">Reference proteome</keyword>
<accession>H3GJS6</accession>
<evidence type="ECO:0000256" key="10">
    <source>
        <dbReference type="ARBA" id="ARBA00023054"/>
    </source>
</evidence>
<dbReference type="STRING" id="164328.H3GJS6"/>
<feature type="region of interest" description="Disordered" evidence="14">
    <location>
        <begin position="466"/>
        <end position="491"/>
    </location>
</feature>
<dbReference type="eggNOG" id="KOG3595">
    <property type="taxonomic scope" value="Eukaryota"/>
</dbReference>
<feature type="compositionally biased region" description="Polar residues" evidence="14">
    <location>
        <begin position="44"/>
        <end position="60"/>
    </location>
</feature>
<reference evidence="17" key="1">
    <citation type="journal article" date="2006" name="Science">
        <title>Phytophthora genome sequences uncover evolutionary origins and mechanisms of pathogenesis.</title>
        <authorList>
            <person name="Tyler B.M."/>
            <person name="Tripathy S."/>
            <person name="Zhang X."/>
            <person name="Dehal P."/>
            <person name="Jiang R.H."/>
            <person name="Aerts A."/>
            <person name="Arredondo F.D."/>
            <person name="Baxter L."/>
            <person name="Bensasson D."/>
            <person name="Beynon J.L."/>
            <person name="Chapman J."/>
            <person name="Damasceno C.M."/>
            <person name="Dorrance A.E."/>
            <person name="Dou D."/>
            <person name="Dickerman A.W."/>
            <person name="Dubchak I.L."/>
            <person name="Garbelotto M."/>
            <person name="Gijzen M."/>
            <person name="Gordon S.G."/>
            <person name="Govers F."/>
            <person name="Grunwald N.J."/>
            <person name="Huang W."/>
            <person name="Ivors K.L."/>
            <person name="Jones R.W."/>
            <person name="Kamoun S."/>
            <person name="Krampis K."/>
            <person name="Lamour K.H."/>
            <person name="Lee M.K."/>
            <person name="McDonald W.H."/>
            <person name="Medina M."/>
            <person name="Meijer H.J."/>
            <person name="Nordberg E.K."/>
            <person name="Maclean D.J."/>
            <person name="Ospina-Giraldo M.D."/>
            <person name="Morris P.F."/>
            <person name="Phuntumart V."/>
            <person name="Putnam N.H."/>
            <person name="Rash S."/>
            <person name="Rose J.K."/>
            <person name="Sakihama Y."/>
            <person name="Salamov A.A."/>
            <person name="Savidor A."/>
            <person name="Scheuring C.F."/>
            <person name="Smith B.M."/>
            <person name="Sobral B.W."/>
            <person name="Terry A."/>
            <person name="Torto-Alalibo T.A."/>
            <person name="Win J."/>
            <person name="Xu Z."/>
            <person name="Zhang H."/>
            <person name="Grigoriev I.V."/>
            <person name="Rokhsar D.S."/>
            <person name="Boore J.L."/>
        </authorList>
    </citation>
    <scope>NUCLEOTIDE SEQUENCE [LARGE SCALE GENOMIC DNA]</scope>
    <source>
        <strain evidence="17">Pr102</strain>
    </source>
</reference>
<evidence type="ECO:0000313" key="16">
    <source>
        <dbReference type="EnsemblProtists" id="Phyra76441"/>
    </source>
</evidence>
<keyword evidence="7" id="KW-0547">Nucleotide-binding</keyword>
<dbReference type="GO" id="GO:0030286">
    <property type="term" value="C:dynein complex"/>
    <property type="evidence" value="ECO:0007669"/>
    <property type="project" value="UniProtKB-KW"/>
</dbReference>
<dbReference type="FunFam" id="1.10.287.2620:FF:000001">
    <property type="entry name" value="Cytoplasmic dynein heavy chain 1"/>
    <property type="match status" value="1"/>
</dbReference>
<dbReference type="HOGENOM" id="CLU_005928_0_0_1"/>
<evidence type="ECO:0000256" key="14">
    <source>
        <dbReference type="SAM" id="MobiDB-lite"/>
    </source>
</evidence>
<evidence type="ECO:0000256" key="11">
    <source>
        <dbReference type="ARBA" id="ARBA00023175"/>
    </source>
</evidence>
<dbReference type="Gene3D" id="3.20.180.20">
    <property type="entry name" value="Dynein heavy chain, N-terminal domain 2"/>
    <property type="match status" value="1"/>
</dbReference>
<feature type="region of interest" description="Disordered" evidence="14">
    <location>
        <begin position="1"/>
        <end position="170"/>
    </location>
</feature>
<feature type="compositionally biased region" description="Basic and acidic residues" evidence="14">
    <location>
        <begin position="126"/>
        <end position="139"/>
    </location>
</feature>
<evidence type="ECO:0000256" key="4">
    <source>
        <dbReference type="ARBA" id="ARBA00022490"/>
    </source>
</evidence>
<dbReference type="VEuPathDB" id="FungiDB:KRP22_3387"/>
<dbReference type="OMA" id="MKETHEY"/>
<comment type="subcellular location">
    <subcellularLocation>
        <location evidence="2">Cell projection</location>
    </subcellularLocation>
    <subcellularLocation>
        <location evidence="1">Cytoplasm</location>
        <location evidence="1">Cytoskeleton</location>
    </subcellularLocation>
</comment>
<dbReference type="Gene3D" id="1.20.140.100">
    <property type="entry name" value="Dynein heavy chain, N-terminal domain 2"/>
    <property type="match status" value="1"/>
</dbReference>
<dbReference type="InterPro" id="IPR026983">
    <property type="entry name" value="DHC"/>
</dbReference>
<dbReference type="InterPro" id="IPR042222">
    <property type="entry name" value="Dynein_2_N"/>
</dbReference>
<evidence type="ECO:0000256" key="2">
    <source>
        <dbReference type="ARBA" id="ARBA00004316"/>
    </source>
</evidence>
<keyword evidence="6" id="KW-0677">Repeat</keyword>
<name>H3GJS6_PHYRM</name>
<keyword evidence="12" id="KW-0206">Cytoskeleton</keyword>
<dbReference type="GO" id="GO:0051959">
    <property type="term" value="F:dynein light intermediate chain binding"/>
    <property type="evidence" value="ECO:0007669"/>
    <property type="project" value="InterPro"/>
</dbReference>
<dbReference type="GO" id="GO:0005874">
    <property type="term" value="C:microtubule"/>
    <property type="evidence" value="ECO:0007669"/>
    <property type="project" value="UniProtKB-KW"/>
</dbReference>
<sequence>MDTDGDGGDSRDGAKRRGVSLGPQASQILQRLYEPNLGPGSPAGDSTQNAFSPATRSLQAPNAVLKPKFQSRMKKNASVATLPNDGAPRVRSGQPPPATASRNMPLSTSASMMSLPPGVMHPSLHKASERIRNLRDKPHISSTTTIRSPRLTVQREEDERNQIASDSSSYALLSPSSKAAQRKALATESSFTASLNLDPRYLREFKSGNFLYLRKKKNSDLVMYALEVVEHFEVDRSDYYTMSMEGVTHFTTDHSEFWSLDKWETEYSRFMKMLAIPFFQKYKMWKNFNMWKQSVRTYKMRNAKKALNERLFLLAPSLQSTLLDLRALCLDVTKLELIRFSARQTYSLRDFELEQQKTRAQVTQQLADFSAKSLKMCVKACDDVIDSFLGANKISADHKMTFMERAALRKQCRTLTNFLRLADFLTIDATIQLTVHSFQRLYTILATGKAQLASSTAAVATAAAASAAPNGKHTAPGGSTQASSTKMTGKPGQVNAAPPFTAIFAVAVEMDIVTSALNAAPNHDAWNGALQQALKEALRMVETPARHLGHESLAPYTTASAEDEGKDVWSVEQLNVALILNEDAKFSMLTNDIFVALDEAFEAVEDYMDVFAPFHQIYSENEGQATQLMETYANAPLDFFSESVEKYKSQGQSFTEIPDAATVGIFRVDSSEFKSRLLPNPEKCILGIRALIPKLMKKTSTALLETLNDLSPVAFSTPSTPDAFVNKVVHMTKVSAMLPDLRSRYRRVYEMGVLMDNYDWRVPDDIKEDIILMKEGVLSLEGTVTRFEGEIDSETARFSQVILDSIAPLNRNANMLLEKLDHPKLSTVKTPMSEALSYLTAQEDALNQLVEESKMLAMFQTQLKQTMSEFSEINEVAAHFELKMKLWSGLDTWQKLSVSYSDTVFDDIDVAAISKQVQTYVKVAYQAQKQLPGNEAADLLQREVEKFKLVLPVVTDLRSPSLKDRHWKQIHTALGFQMKGESSMTLGGLIERNVMKHGETISAVAVSAQQEAVLEEMLKKVTDAWATTEFEVKPYKESKDVFVLGSVEDVTAKLDDSIVTISTIMGSRFIGAIQEEVEGWRKKLVTLQETLDEWLLVQKNWMYLENIFSAPDIQRQLPDASKIFSHVDASWKTIMRRTNESPHVLTSGTFPGIKETLQQHNAHLDKIQKNLEDYLETKRMAFPRFYFLSNDELLEILAQSKNPQAVQPHLRKCFENLVKLDFGDVPGSVDMIAMYSSENERVPLGKNLKARGNVEDWLKALEVSMKQSIYKLMKAGLLDYDTKERSVWVCDHPGQVVATVAQMTWARSTEEALTSSKPVEEMHTWYKRNLYELNELIVKIRGDLSSLERKVIVALVTTDVHARDIVE</sequence>
<evidence type="ECO:0000259" key="15">
    <source>
        <dbReference type="Pfam" id="PF08393"/>
    </source>
</evidence>
<dbReference type="Proteomes" id="UP000005238">
    <property type="component" value="Unassembled WGS sequence"/>
</dbReference>
<dbReference type="GO" id="GO:0045505">
    <property type="term" value="F:dynein intermediate chain binding"/>
    <property type="evidence" value="ECO:0007669"/>
    <property type="project" value="InterPro"/>
</dbReference>
<dbReference type="InParanoid" id="H3GJS6"/>
<keyword evidence="8" id="KW-0067">ATP-binding</keyword>
<dbReference type="Gene3D" id="1.10.287.2620">
    <property type="match status" value="1"/>
</dbReference>
<evidence type="ECO:0000256" key="1">
    <source>
        <dbReference type="ARBA" id="ARBA00004245"/>
    </source>
</evidence>
<feature type="domain" description="Dynein heavy chain linker" evidence="15">
    <location>
        <begin position="874"/>
        <end position="1275"/>
    </location>
</feature>
<dbReference type="GO" id="GO:0042995">
    <property type="term" value="C:cell projection"/>
    <property type="evidence" value="ECO:0007669"/>
    <property type="project" value="UniProtKB-SubCell"/>
</dbReference>
<dbReference type="PANTHER" id="PTHR45703">
    <property type="entry name" value="DYNEIN HEAVY CHAIN"/>
    <property type="match status" value="1"/>
</dbReference>
<dbReference type="FunFam" id="3.20.180.20:FF:000003">
    <property type="entry name" value="Dynein heavy chain 12, axonemal"/>
    <property type="match status" value="1"/>
</dbReference>
<feature type="compositionally biased region" description="Polar residues" evidence="14">
    <location>
        <begin position="477"/>
        <end position="487"/>
    </location>
</feature>
<evidence type="ECO:0000256" key="3">
    <source>
        <dbReference type="ARBA" id="ARBA00008887"/>
    </source>
</evidence>
<keyword evidence="9" id="KW-0243">Dynein</keyword>